<dbReference type="EMBL" id="JAUSVK010000001">
    <property type="protein sequence ID" value="MDQ0390296.1"/>
    <property type="molecule type" value="Genomic_DNA"/>
</dbReference>
<keyword evidence="2" id="KW-1185">Reference proteome</keyword>
<evidence type="ECO:0000313" key="2">
    <source>
        <dbReference type="Proteomes" id="UP001237448"/>
    </source>
</evidence>
<name>A0ABU0F6Q5_9HYPH</name>
<sequence>MARGKGAEHRIDVAVIVGEQRRQQVARHRAGGAMRPICPDHRLARAGGLFEQAPQPHGVLLRREAVEPVLAPRQNEPRPGVLAEQQAPAAGFPQAVPKLSLRAVGLRRARSRLSSGLLPSFRRR</sequence>
<comment type="caution">
    <text evidence="1">The sequence shown here is derived from an EMBL/GenBank/DDBJ whole genome shotgun (WGS) entry which is preliminary data.</text>
</comment>
<accession>A0ABU0F6Q5</accession>
<proteinExistence type="predicted"/>
<gene>
    <name evidence="1" type="ORF">J3R73_000088</name>
</gene>
<protein>
    <submittedName>
        <fullName evidence="1">Uncharacterized protein</fullName>
    </submittedName>
</protein>
<dbReference type="RefSeq" id="WP_307421448.1">
    <property type="nucleotide sequence ID" value="NZ_JAUSVK010000001.1"/>
</dbReference>
<organism evidence="1 2">
    <name type="scientific">Labrys monachus</name>
    <dbReference type="NCBI Taxonomy" id="217067"/>
    <lineage>
        <taxon>Bacteria</taxon>
        <taxon>Pseudomonadati</taxon>
        <taxon>Pseudomonadota</taxon>
        <taxon>Alphaproteobacteria</taxon>
        <taxon>Hyphomicrobiales</taxon>
        <taxon>Xanthobacteraceae</taxon>
        <taxon>Labrys</taxon>
    </lineage>
</organism>
<dbReference type="Proteomes" id="UP001237448">
    <property type="component" value="Unassembled WGS sequence"/>
</dbReference>
<evidence type="ECO:0000313" key="1">
    <source>
        <dbReference type="EMBL" id="MDQ0390296.1"/>
    </source>
</evidence>
<reference evidence="1 2" key="1">
    <citation type="submission" date="2023-07" db="EMBL/GenBank/DDBJ databases">
        <title>Genomic Encyclopedia of Type Strains, Phase IV (KMG-IV): sequencing the most valuable type-strain genomes for metagenomic binning, comparative biology and taxonomic classification.</title>
        <authorList>
            <person name="Goeker M."/>
        </authorList>
    </citation>
    <scope>NUCLEOTIDE SEQUENCE [LARGE SCALE GENOMIC DNA]</scope>
    <source>
        <strain evidence="1 2">DSM 5896</strain>
    </source>
</reference>